<dbReference type="EMBL" id="SIJK02000002">
    <property type="protein sequence ID" value="MBP1464457.1"/>
    <property type="molecule type" value="Genomic_DNA"/>
</dbReference>
<proteinExistence type="predicted"/>
<organism evidence="3 4">
    <name type="scientific">Candidatus Chloroploca mongolica</name>
    <dbReference type="NCBI Taxonomy" id="2528176"/>
    <lineage>
        <taxon>Bacteria</taxon>
        <taxon>Bacillati</taxon>
        <taxon>Chloroflexota</taxon>
        <taxon>Chloroflexia</taxon>
        <taxon>Chloroflexales</taxon>
        <taxon>Chloroflexineae</taxon>
        <taxon>Oscillochloridaceae</taxon>
        <taxon>Candidatus Chloroploca</taxon>
    </lineage>
</organism>
<accession>A0ABS4D4U6</accession>
<comment type="caution">
    <text evidence="3">The sequence shown here is derived from an EMBL/GenBank/DDBJ whole genome shotgun (WGS) entry which is preliminary data.</text>
</comment>
<keyword evidence="2" id="KW-0812">Transmembrane</keyword>
<dbReference type="Proteomes" id="UP001193081">
    <property type="component" value="Unassembled WGS sequence"/>
</dbReference>
<feature type="compositionally biased region" description="Pro residues" evidence="1">
    <location>
        <begin position="78"/>
        <end position="89"/>
    </location>
</feature>
<feature type="region of interest" description="Disordered" evidence="1">
    <location>
        <begin position="45"/>
        <end position="89"/>
    </location>
</feature>
<name>A0ABS4D4U6_9CHLR</name>
<reference evidence="3 4" key="1">
    <citation type="submission" date="2021-03" db="EMBL/GenBank/DDBJ databases">
        <authorList>
            <person name="Grouzdev D.S."/>
        </authorList>
    </citation>
    <scope>NUCLEOTIDE SEQUENCE [LARGE SCALE GENOMIC DNA]</scope>
    <source>
        <strain evidence="3 4">M50-1</strain>
    </source>
</reference>
<protein>
    <submittedName>
        <fullName evidence="3">Uncharacterized protein</fullName>
    </submittedName>
</protein>
<feature type="transmembrane region" description="Helical" evidence="2">
    <location>
        <begin position="21"/>
        <end position="42"/>
    </location>
</feature>
<keyword evidence="2" id="KW-0472">Membrane</keyword>
<gene>
    <name evidence="3" type="ORF">EYB53_001930</name>
</gene>
<keyword evidence="2" id="KW-1133">Transmembrane helix</keyword>
<feature type="compositionally biased region" description="Low complexity" evidence="1">
    <location>
        <begin position="55"/>
        <end position="77"/>
    </location>
</feature>
<evidence type="ECO:0000313" key="3">
    <source>
        <dbReference type="EMBL" id="MBP1464457.1"/>
    </source>
</evidence>
<evidence type="ECO:0000256" key="2">
    <source>
        <dbReference type="SAM" id="Phobius"/>
    </source>
</evidence>
<dbReference type="RefSeq" id="WP_135476176.1">
    <property type="nucleotide sequence ID" value="NZ_SIJK02000002.1"/>
</dbReference>
<sequence length="207" mass="23301">MLHRQRGLRHKHRDTMSLSGWLYADLLLGLAMLFFVFNTVGVEPPAELDSPRPTPTASPTLTPTLTPTAFAESTKTPTPRPTNTPVPPNVLSPEAFEFSFRVNADRLLQGDKSEQDRVRQEIRSALNQYVGKRKAGFVLTFGTSNVLDEGTRLSREMNRLLVEVLPEVFDTSVRRDFLQFSNDRALRGQIKVEIYFFTGIPVLPTSP</sequence>
<evidence type="ECO:0000256" key="1">
    <source>
        <dbReference type="SAM" id="MobiDB-lite"/>
    </source>
</evidence>
<keyword evidence="4" id="KW-1185">Reference proteome</keyword>
<evidence type="ECO:0000313" key="4">
    <source>
        <dbReference type="Proteomes" id="UP001193081"/>
    </source>
</evidence>